<dbReference type="InterPro" id="IPR029060">
    <property type="entry name" value="PIN-like_dom_sf"/>
</dbReference>
<dbReference type="OrthoDB" id="3231195at2"/>
<dbReference type="InterPro" id="IPR016541">
    <property type="entry name" value="UCP008505"/>
</dbReference>
<dbReference type="Pfam" id="PF14367">
    <property type="entry name" value="DUF4411"/>
    <property type="match status" value="1"/>
</dbReference>
<dbReference type="Gene3D" id="3.40.50.1010">
    <property type="entry name" value="5'-nuclease"/>
    <property type="match status" value="1"/>
</dbReference>
<proteinExistence type="predicted"/>
<accession>A0A080N3W4</accession>
<organism evidence="1 2">
    <name type="scientific">Bifidobacterium bombi DSM 19703</name>
    <dbReference type="NCBI Taxonomy" id="1341695"/>
    <lineage>
        <taxon>Bacteria</taxon>
        <taxon>Bacillati</taxon>
        <taxon>Actinomycetota</taxon>
        <taxon>Actinomycetes</taxon>
        <taxon>Bifidobacteriales</taxon>
        <taxon>Bifidobacteriaceae</taxon>
        <taxon>Bifidobacterium</taxon>
    </lineage>
</organism>
<dbReference type="EMBL" id="ATLK01000001">
    <property type="protein sequence ID" value="KFF31736.1"/>
    <property type="molecule type" value="Genomic_DNA"/>
</dbReference>
<reference evidence="1 2" key="1">
    <citation type="journal article" date="2014" name="Appl. Environ. Microbiol.">
        <title>Genomic encyclopedia of type strains of the genus Bifidobacterium.</title>
        <authorList>
            <person name="Milani C."/>
            <person name="Lugli G.A."/>
            <person name="Duranti S."/>
            <person name="Turroni F."/>
            <person name="Bottacini F."/>
            <person name="Mangifesta M."/>
            <person name="Sanchez B."/>
            <person name="Viappiani A."/>
            <person name="Mancabelli L."/>
            <person name="Taminiau B."/>
            <person name="Delcenserie V."/>
            <person name="Barrangou R."/>
            <person name="Margolles A."/>
            <person name="van Sinderen D."/>
            <person name="Ventura M."/>
        </authorList>
    </citation>
    <scope>NUCLEOTIDE SEQUENCE [LARGE SCALE GENOMIC DNA]</scope>
    <source>
        <strain evidence="1 2">DSM 19703</strain>
    </source>
</reference>
<sequence>MTQQLYLPDSNIFIESSRQHYPFDYGEFHAFWQWLERLNDSGSIIMLDVVFNELTTTRRNDSKSKPDFLETWVMATFTNPVSHKTDEIGEAYSEILDYLNTCGLYSQDSFRQWTPEDKADPWLIAAAMTTGATIVTNEVPAHPSRQQQMKREPKIPDVAANFEARTINLREFFDESGLLNKNPYSCHAK</sequence>
<name>A0A080N3W4_9BIFI</name>
<gene>
    <name evidence="1" type="ORF">BBOMB_1128</name>
</gene>
<evidence type="ECO:0000313" key="2">
    <source>
        <dbReference type="Proteomes" id="UP000028730"/>
    </source>
</evidence>
<protein>
    <submittedName>
        <fullName evidence="1">Uncharacterized protein</fullName>
    </submittedName>
</protein>
<dbReference type="eggNOG" id="ENOG5031Y2N">
    <property type="taxonomic scope" value="Bacteria"/>
</dbReference>
<dbReference type="AlphaFoldDB" id="A0A080N3W4"/>
<dbReference type="Proteomes" id="UP000028730">
    <property type="component" value="Unassembled WGS sequence"/>
</dbReference>
<dbReference type="SUPFAM" id="SSF88723">
    <property type="entry name" value="PIN domain-like"/>
    <property type="match status" value="1"/>
</dbReference>
<comment type="caution">
    <text evidence="1">The sequence shown here is derived from an EMBL/GenBank/DDBJ whole genome shotgun (WGS) entry which is preliminary data.</text>
</comment>
<dbReference type="RefSeq" id="WP_044087438.1">
    <property type="nucleotide sequence ID" value="NZ_ATLK01000001.1"/>
</dbReference>
<keyword evidence="2" id="KW-1185">Reference proteome</keyword>
<evidence type="ECO:0000313" key="1">
    <source>
        <dbReference type="EMBL" id="KFF31736.1"/>
    </source>
</evidence>